<keyword evidence="3" id="KW-1185">Reference proteome</keyword>
<dbReference type="InterPro" id="IPR015797">
    <property type="entry name" value="NUDIX_hydrolase-like_dom_sf"/>
</dbReference>
<evidence type="ECO:0000259" key="1">
    <source>
        <dbReference type="PROSITE" id="PS51462"/>
    </source>
</evidence>
<dbReference type="Gene3D" id="3.90.79.10">
    <property type="entry name" value="Nucleoside Triphosphate Pyrophosphohydrolase"/>
    <property type="match status" value="1"/>
</dbReference>
<feature type="domain" description="Nudix hydrolase" evidence="1">
    <location>
        <begin position="16"/>
        <end position="162"/>
    </location>
</feature>
<dbReference type="PANTHER" id="PTHR43736:SF4">
    <property type="entry name" value="SLR1690 PROTEIN"/>
    <property type="match status" value="1"/>
</dbReference>
<organism evidence="2 3">
    <name type="scientific">Rhodonellum ikkaensis</name>
    <dbReference type="NCBI Taxonomy" id="336829"/>
    <lineage>
        <taxon>Bacteria</taxon>
        <taxon>Pseudomonadati</taxon>
        <taxon>Bacteroidota</taxon>
        <taxon>Cytophagia</taxon>
        <taxon>Cytophagales</taxon>
        <taxon>Cytophagaceae</taxon>
        <taxon>Rhodonellum</taxon>
    </lineage>
</organism>
<protein>
    <submittedName>
        <fullName evidence="2">ADP-ribose pyrophosphatase YjhB, NUDIX family</fullName>
    </submittedName>
</protein>
<sequence>MEDDSKGAVGLDLIPQLSLDCVIFGFHDGLLKILLLRWKETEEWSLPGGIVLQRESVDDAANRVLMERTGLTEIFLKQFHTFGDLHRYDKKELQDKLGHVISTEHWYDRAVSIGYFALVDYAMVFPNPDKYTDECKWVDLKEVPKLLFDHNAILEKAIQSLRRELSFQPLGYNLLPEKFTMPELMRLYEAVLDKKIDPRNFQKKILKSGIVIRLEEVKRGLAHKSPFLYRFDKERYEEVLEDGGLFFV</sequence>
<dbReference type="SUPFAM" id="SSF46785">
    <property type="entry name" value="Winged helix' DNA-binding domain"/>
    <property type="match status" value="1"/>
</dbReference>
<dbReference type="EMBL" id="FNQC01000010">
    <property type="protein sequence ID" value="SDZ33490.1"/>
    <property type="molecule type" value="Genomic_DNA"/>
</dbReference>
<comment type="caution">
    <text evidence="2">The sequence shown here is derived from an EMBL/GenBank/DDBJ whole genome shotgun (WGS) entry which is preliminary data.</text>
</comment>
<dbReference type="Pfam" id="PF00293">
    <property type="entry name" value="NUDIX"/>
    <property type="match status" value="1"/>
</dbReference>
<accession>A0A1H3S6Y8</accession>
<name>A0A1H3S6Y8_9BACT</name>
<dbReference type="PANTHER" id="PTHR43736">
    <property type="entry name" value="ADP-RIBOSE PYROPHOSPHATASE"/>
    <property type="match status" value="1"/>
</dbReference>
<gene>
    <name evidence="2" type="ORF">SAMN05444412_110146</name>
</gene>
<dbReference type="RefSeq" id="WP_019598690.1">
    <property type="nucleotide sequence ID" value="NZ_FNQC01000010.1"/>
</dbReference>
<evidence type="ECO:0000313" key="3">
    <source>
        <dbReference type="Proteomes" id="UP000199663"/>
    </source>
</evidence>
<dbReference type="CDD" id="cd18873">
    <property type="entry name" value="NUDIX_NadM_like"/>
    <property type="match status" value="1"/>
</dbReference>
<dbReference type="InterPro" id="IPR036388">
    <property type="entry name" value="WH-like_DNA-bd_sf"/>
</dbReference>
<dbReference type="Proteomes" id="UP000199663">
    <property type="component" value="Unassembled WGS sequence"/>
</dbReference>
<dbReference type="Pfam" id="PF21906">
    <property type="entry name" value="WHD_NrtR"/>
    <property type="match status" value="1"/>
</dbReference>
<dbReference type="InterPro" id="IPR036390">
    <property type="entry name" value="WH_DNA-bd_sf"/>
</dbReference>
<dbReference type="InterPro" id="IPR000086">
    <property type="entry name" value="NUDIX_hydrolase_dom"/>
</dbReference>
<dbReference type="SUPFAM" id="SSF55811">
    <property type="entry name" value="Nudix"/>
    <property type="match status" value="1"/>
</dbReference>
<dbReference type="InterPro" id="IPR054105">
    <property type="entry name" value="WHD_NrtR"/>
</dbReference>
<evidence type="ECO:0000313" key="2">
    <source>
        <dbReference type="EMBL" id="SDZ33490.1"/>
    </source>
</evidence>
<proteinExistence type="predicted"/>
<reference evidence="2 3" key="1">
    <citation type="submission" date="2016-10" db="EMBL/GenBank/DDBJ databases">
        <authorList>
            <person name="Varghese N."/>
            <person name="Submissions S."/>
        </authorList>
    </citation>
    <scope>NUCLEOTIDE SEQUENCE [LARGE SCALE GENOMIC DNA]</scope>
    <source>
        <strain evidence="2 3">DSM 17997</strain>
    </source>
</reference>
<dbReference type="Gene3D" id="1.10.10.10">
    <property type="entry name" value="Winged helix-like DNA-binding domain superfamily/Winged helix DNA-binding domain"/>
    <property type="match status" value="1"/>
</dbReference>
<dbReference type="PROSITE" id="PS51462">
    <property type="entry name" value="NUDIX"/>
    <property type="match status" value="1"/>
</dbReference>